<gene>
    <name evidence="2" type="ORF">CesoFtcFv8_009932</name>
</gene>
<evidence type="ECO:0000313" key="3">
    <source>
        <dbReference type="Proteomes" id="UP001335648"/>
    </source>
</evidence>
<dbReference type="PANTHER" id="PTHR46704">
    <property type="entry name" value="CXC DOMAIN-CONTAINING PROTEIN-RELATED"/>
    <property type="match status" value="1"/>
</dbReference>
<dbReference type="PANTHER" id="PTHR46704:SF9">
    <property type="entry name" value="BHLH DOMAIN-CONTAINING PROTEIN"/>
    <property type="match status" value="1"/>
</dbReference>
<organism evidence="2 3">
    <name type="scientific">Champsocephalus esox</name>
    <name type="common">pike icefish</name>
    <dbReference type="NCBI Taxonomy" id="159716"/>
    <lineage>
        <taxon>Eukaryota</taxon>
        <taxon>Metazoa</taxon>
        <taxon>Chordata</taxon>
        <taxon>Craniata</taxon>
        <taxon>Vertebrata</taxon>
        <taxon>Euteleostomi</taxon>
        <taxon>Actinopterygii</taxon>
        <taxon>Neopterygii</taxon>
        <taxon>Teleostei</taxon>
        <taxon>Neoteleostei</taxon>
        <taxon>Acanthomorphata</taxon>
        <taxon>Eupercaria</taxon>
        <taxon>Perciformes</taxon>
        <taxon>Notothenioidei</taxon>
        <taxon>Channichthyidae</taxon>
        <taxon>Champsocephalus</taxon>
    </lineage>
</organism>
<name>A0AAN8C4P3_9TELE</name>
<protein>
    <submittedName>
        <fullName evidence="2">Uncharacterized protein</fullName>
    </submittedName>
</protein>
<dbReference type="EMBL" id="JAULUE010002053">
    <property type="protein sequence ID" value="KAK5896810.1"/>
    <property type="molecule type" value="Genomic_DNA"/>
</dbReference>
<feature type="compositionally biased region" description="Polar residues" evidence="1">
    <location>
        <begin position="119"/>
        <end position="129"/>
    </location>
</feature>
<evidence type="ECO:0000256" key="1">
    <source>
        <dbReference type="SAM" id="MobiDB-lite"/>
    </source>
</evidence>
<dbReference type="Proteomes" id="UP001335648">
    <property type="component" value="Unassembled WGS sequence"/>
</dbReference>
<feature type="region of interest" description="Disordered" evidence="1">
    <location>
        <begin position="109"/>
        <end position="129"/>
    </location>
</feature>
<reference evidence="2 3" key="1">
    <citation type="journal article" date="2023" name="Mol. Biol. Evol.">
        <title>Genomics of Secondarily Temperate Adaptation in the Only Non-Antarctic Icefish.</title>
        <authorList>
            <person name="Rivera-Colon A.G."/>
            <person name="Rayamajhi N."/>
            <person name="Minhas B.F."/>
            <person name="Madrigal G."/>
            <person name="Bilyk K.T."/>
            <person name="Yoon V."/>
            <person name="Hune M."/>
            <person name="Gregory S."/>
            <person name="Cheng C.H.C."/>
            <person name="Catchen J.M."/>
        </authorList>
    </citation>
    <scope>NUCLEOTIDE SEQUENCE [LARGE SCALE GENOMIC DNA]</scope>
    <source>
        <strain evidence="2">JC2023a</strain>
    </source>
</reference>
<sequence>MFLHTLLTGSTDCTQPSQRVQRLCNYFGQDLVYVITCGKTKPTKHIILPFAVKSLTGNVVLVHTLNRLGHGVSYSQVQKIDTALCLQKLSLSEGSVALPRNIYPGMGPPRRDGQWRGNIPQSQWHCSPG</sequence>
<dbReference type="AlphaFoldDB" id="A0AAN8C4P3"/>
<proteinExistence type="predicted"/>
<keyword evidence="3" id="KW-1185">Reference proteome</keyword>
<accession>A0AAN8C4P3</accession>
<evidence type="ECO:0000313" key="2">
    <source>
        <dbReference type="EMBL" id="KAK5896810.1"/>
    </source>
</evidence>
<comment type="caution">
    <text evidence="2">The sequence shown here is derived from an EMBL/GenBank/DDBJ whole genome shotgun (WGS) entry which is preliminary data.</text>
</comment>